<dbReference type="GO" id="GO:0005829">
    <property type="term" value="C:cytosol"/>
    <property type="evidence" value="ECO:0007669"/>
    <property type="project" value="TreeGrafter"/>
</dbReference>
<keyword evidence="6 10" id="KW-0460">Magnesium</keyword>
<dbReference type="SUPFAM" id="SSF52972">
    <property type="entry name" value="ITPase-like"/>
    <property type="match status" value="1"/>
</dbReference>
<feature type="active site" description="Proton acceptor" evidence="10">
    <location>
        <position position="68"/>
    </location>
</feature>
<dbReference type="PANTHER" id="PTHR11067">
    <property type="entry name" value="INOSINE TRIPHOSPHATE PYROPHOSPHATASE/HAM1 PROTEIN"/>
    <property type="match status" value="1"/>
</dbReference>
<evidence type="ECO:0000256" key="11">
    <source>
        <dbReference type="RuleBase" id="RU003781"/>
    </source>
</evidence>
<evidence type="ECO:0000256" key="6">
    <source>
        <dbReference type="ARBA" id="ARBA00022842"/>
    </source>
</evidence>
<organism evidence="12 15">
    <name type="scientific">Sanguibacteroides justesenii</name>
    <dbReference type="NCBI Taxonomy" id="1547597"/>
    <lineage>
        <taxon>Bacteria</taxon>
        <taxon>Pseudomonadati</taxon>
        <taxon>Bacteroidota</taxon>
        <taxon>Bacteroidia</taxon>
        <taxon>Bacteroidales</taxon>
        <taxon>Porphyromonadaceae</taxon>
        <taxon>Sanguibacteroides</taxon>
    </lineage>
</organism>
<evidence type="ECO:0000256" key="5">
    <source>
        <dbReference type="ARBA" id="ARBA00022801"/>
    </source>
</evidence>
<comment type="caution">
    <text evidence="12">The sequence shown here is derived from an EMBL/GenBank/DDBJ whole genome shotgun (WGS) entry which is preliminary data.</text>
</comment>
<dbReference type="InterPro" id="IPR002637">
    <property type="entry name" value="RdgB/HAM1"/>
</dbReference>
<dbReference type="GO" id="GO:0017111">
    <property type="term" value="F:ribonucleoside triphosphate phosphatase activity"/>
    <property type="evidence" value="ECO:0007669"/>
    <property type="project" value="InterPro"/>
</dbReference>
<comment type="function">
    <text evidence="10">Pyrophosphatase that catalyzes the hydrolysis of nucleoside triphosphates to their monophosphate derivatives, with a high preference for the non-canonical purine nucleotides XTP (xanthosine triphosphate), dITP (deoxyinosine triphosphate) and ITP. Seems to function as a house-cleaning enzyme that removes non-canonical purine nucleotides from the nucleotide pool, thus preventing their incorporation into DNA/RNA and avoiding chromosomal lesions.</text>
</comment>
<dbReference type="InterPro" id="IPR020922">
    <property type="entry name" value="dITP/XTP_pyrophosphatase"/>
</dbReference>
<comment type="subunit">
    <text evidence="2 10">Homodimer.</text>
</comment>
<keyword evidence="7 10" id="KW-0546">Nucleotide metabolism</keyword>
<dbReference type="EMBL" id="JPIU01000039">
    <property type="protein sequence ID" value="KIO44391.1"/>
    <property type="molecule type" value="Genomic_DNA"/>
</dbReference>
<dbReference type="NCBIfam" id="TIGR00042">
    <property type="entry name" value="RdgB/HAM1 family non-canonical purine NTP pyrophosphatase"/>
    <property type="match status" value="1"/>
</dbReference>
<dbReference type="EC" id="3.6.1.66" evidence="10"/>
<evidence type="ECO:0000256" key="1">
    <source>
        <dbReference type="ARBA" id="ARBA00008023"/>
    </source>
</evidence>
<comment type="catalytic activity">
    <reaction evidence="10">
        <text>ITP + H2O = IMP + diphosphate + H(+)</text>
        <dbReference type="Rhea" id="RHEA:29399"/>
        <dbReference type="ChEBI" id="CHEBI:15377"/>
        <dbReference type="ChEBI" id="CHEBI:15378"/>
        <dbReference type="ChEBI" id="CHEBI:33019"/>
        <dbReference type="ChEBI" id="CHEBI:58053"/>
        <dbReference type="ChEBI" id="CHEBI:61402"/>
        <dbReference type="EC" id="3.6.1.66"/>
    </reaction>
</comment>
<dbReference type="GO" id="GO:0009146">
    <property type="term" value="P:purine nucleoside triphosphate catabolic process"/>
    <property type="evidence" value="ECO:0007669"/>
    <property type="project" value="UniProtKB-UniRule"/>
</dbReference>
<feature type="binding site" evidence="10">
    <location>
        <begin position="7"/>
        <end position="12"/>
    </location>
    <ligand>
        <name>substrate</name>
    </ligand>
</feature>
<dbReference type="Gene3D" id="3.90.950.10">
    <property type="match status" value="1"/>
</dbReference>
<evidence type="ECO:0000256" key="2">
    <source>
        <dbReference type="ARBA" id="ARBA00011738"/>
    </source>
</evidence>
<evidence type="ECO:0000313" key="13">
    <source>
        <dbReference type="EMBL" id="KIO45351.1"/>
    </source>
</evidence>
<reference evidence="12 15" key="1">
    <citation type="submission" date="2014-07" db="EMBL/GenBank/DDBJ databases">
        <title>Porphyromonadaceae bacterium OUH 308042 = ATCC BAA-2681 = DSM 28342 draft genome.</title>
        <authorList>
            <person name="Sydenham T.V."/>
            <person name="Hasman H."/>
            <person name="Justensen U.S."/>
        </authorList>
    </citation>
    <scope>NUCLEOTIDE SEQUENCE [LARGE SCALE GENOMIC DNA]</scope>
    <source>
        <strain evidence="12 15">OUH 308042</strain>
    </source>
</reference>
<comment type="catalytic activity">
    <reaction evidence="9 10">
        <text>XTP + H2O = XMP + diphosphate + H(+)</text>
        <dbReference type="Rhea" id="RHEA:28610"/>
        <dbReference type="ChEBI" id="CHEBI:15377"/>
        <dbReference type="ChEBI" id="CHEBI:15378"/>
        <dbReference type="ChEBI" id="CHEBI:33019"/>
        <dbReference type="ChEBI" id="CHEBI:57464"/>
        <dbReference type="ChEBI" id="CHEBI:61314"/>
        <dbReference type="EC" id="3.6.1.66"/>
    </reaction>
</comment>
<dbReference type="GO" id="GO:0036220">
    <property type="term" value="F:ITP diphosphatase activity"/>
    <property type="evidence" value="ECO:0007669"/>
    <property type="project" value="UniProtKB-UniRule"/>
</dbReference>
<gene>
    <name evidence="12" type="ORF">BA92_09315</name>
    <name evidence="13" type="ORF">IE90_08000</name>
</gene>
<dbReference type="PANTHER" id="PTHR11067:SF9">
    <property type="entry name" value="INOSINE TRIPHOSPHATE PYROPHOSPHATASE"/>
    <property type="match status" value="1"/>
</dbReference>
<name>A0A0C3RDN6_9PORP</name>
<reference evidence="13 14" key="2">
    <citation type="submission" date="2014-07" db="EMBL/GenBank/DDBJ databases">
        <title>Porphyromonadaceae bacterium OUH 334697 = ATCC BAA-2682 = DSM 28341 draft genome.</title>
        <authorList>
            <person name="Sydenham T.V."/>
            <person name="Hasman H."/>
            <person name="Justesen U.S."/>
        </authorList>
    </citation>
    <scope>NUCLEOTIDE SEQUENCE [LARGE SCALE GENOMIC DNA]</scope>
    <source>
        <strain evidence="13 14">OUH 334697</strain>
    </source>
</reference>
<dbReference type="Pfam" id="PF01725">
    <property type="entry name" value="Ham1p_like"/>
    <property type="match status" value="1"/>
</dbReference>
<dbReference type="Proteomes" id="UP000031937">
    <property type="component" value="Unassembled WGS sequence"/>
</dbReference>
<keyword evidence="4 10" id="KW-0547">Nucleotide-binding</keyword>
<dbReference type="GO" id="GO:0046872">
    <property type="term" value="F:metal ion binding"/>
    <property type="evidence" value="ECO:0007669"/>
    <property type="project" value="UniProtKB-KW"/>
</dbReference>
<evidence type="ECO:0000256" key="8">
    <source>
        <dbReference type="ARBA" id="ARBA00051875"/>
    </source>
</evidence>
<dbReference type="AlphaFoldDB" id="A0A0C3RDN6"/>
<keyword evidence="15" id="KW-1185">Reference proteome</keyword>
<dbReference type="GO" id="GO:0035870">
    <property type="term" value="F:dITP diphosphatase activity"/>
    <property type="evidence" value="ECO:0007669"/>
    <property type="project" value="UniProtKB-UniRule"/>
</dbReference>
<keyword evidence="5 10" id="KW-0378">Hydrolase</keyword>
<dbReference type="RefSeq" id="WP_041503298.1">
    <property type="nucleotide sequence ID" value="NZ_JPIT01000018.1"/>
</dbReference>
<proteinExistence type="inferred from homology"/>
<keyword evidence="3 10" id="KW-0479">Metal-binding</keyword>
<feature type="binding site" evidence="10">
    <location>
        <position position="68"/>
    </location>
    <ligand>
        <name>Mg(2+)</name>
        <dbReference type="ChEBI" id="CHEBI:18420"/>
    </ligand>
</feature>
<comment type="caution">
    <text evidence="10">Lacks conserved residue(s) required for the propagation of feature annotation.</text>
</comment>
<feature type="binding site" evidence="10">
    <location>
        <begin position="148"/>
        <end position="151"/>
    </location>
    <ligand>
        <name>substrate</name>
    </ligand>
</feature>
<evidence type="ECO:0000256" key="3">
    <source>
        <dbReference type="ARBA" id="ARBA00022723"/>
    </source>
</evidence>
<dbReference type="Proteomes" id="UP000031980">
    <property type="component" value="Unassembled WGS sequence"/>
</dbReference>
<dbReference type="EMBL" id="JPIT01000018">
    <property type="protein sequence ID" value="KIO45351.1"/>
    <property type="molecule type" value="Genomic_DNA"/>
</dbReference>
<dbReference type="HAMAP" id="MF_01405">
    <property type="entry name" value="Non_canon_purine_NTPase"/>
    <property type="match status" value="1"/>
</dbReference>
<protein>
    <recommendedName>
        <fullName evidence="10">dITP/XTP pyrophosphatase</fullName>
        <ecNumber evidence="10">3.6.1.66</ecNumber>
    </recommendedName>
    <alternativeName>
        <fullName evidence="10">Non-canonical purine NTP pyrophosphatase</fullName>
    </alternativeName>
    <alternativeName>
        <fullName evidence="10">Non-standard purine NTP pyrophosphatase</fullName>
    </alternativeName>
    <alternativeName>
        <fullName evidence="10">Nucleoside-triphosphate diphosphatase</fullName>
    </alternativeName>
    <alternativeName>
        <fullName evidence="10">Nucleoside-triphosphate pyrophosphatase</fullName>
        <shortName evidence="10">NTPase</shortName>
    </alternativeName>
</protein>
<dbReference type="OrthoDB" id="9807456at2"/>
<dbReference type="NCBIfam" id="NF011398">
    <property type="entry name" value="PRK14823.1"/>
    <property type="match status" value="1"/>
</dbReference>
<evidence type="ECO:0000256" key="7">
    <source>
        <dbReference type="ARBA" id="ARBA00023080"/>
    </source>
</evidence>
<comment type="similarity">
    <text evidence="1 10 11">Belongs to the HAM1 NTPase family.</text>
</comment>
<evidence type="ECO:0000256" key="9">
    <source>
        <dbReference type="ARBA" id="ARBA00052017"/>
    </source>
</evidence>
<evidence type="ECO:0000256" key="10">
    <source>
        <dbReference type="HAMAP-Rule" id="MF_01405"/>
    </source>
</evidence>
<feature type="binding site" evidence="10">
    <location>
        <begin position="176"/>
        <end position="177"/>
    </location>
    <ligand>
        <name>substrate</name>
    </ligand>
</feature>
<feature type="binding site" evidence="10">
    <location>
        <position position="69"/>
    </location>
    <ligand>
        <name>substrate</name>
    </ligand>
</feature>
<dbReference type="InterPro" id="IPR029001">
    <property type="entry name" value="ITPase-like_fam"/>
</dbReference>
<comment type="catalytic activity">
    <reaction evidence="8 10">
        <text>dITP + H2O = dIMP + diphosphate + H(+)</text>
        <dbReference type="Rhea" id="RHEA:28342"/>
        <dbReference type="ChEBI" id="CHEBI:15377"/>
        <dbReference type="ChEBI" id="CHEBI:15378"/>
        <dbReference type="ChEBI" id="CHEBI:33019"/>
        <dbReference type="ChEBI" id="CHEBI:61194"/>
        <dbReference type="ChEBI" id="CHEBI:61382"/>
        <dbReference type="EC" id="3.6.1.66"/>
    </reaction>
</comment>
<comment type="cofactor">
    <cofactor evidence="10">
        <name>Mg(2+)</name>
        <dbReference type="ChEBI" id="CHEBI:18420"/>
    </cofactor>
    <text evidence="10">Binds 1 Mg(2+) ion per subunit.</text>
</comment>
<dbReference type="CDD" id="cd00515">
    <property type="entry name" value="HAM1"/>
    <property type="match status" value="1"/>
</dbReference>
<evidence type="ECO:0000256" key="4">
    <source>
        <dbReference type="ARBA" id="ARBA00022741"/>
    </source>
</evidence>
<evidence type="ECO:0000313" key="14">
    <source>
        <dbReference type="Proteomes" id="UP000031937"/>
    </source>
</evidence>
<feature type="binding site" evidence="10">
    <location>
        <position position="171"/>
    </location>
    <ligand>
        <name>substrate</name>
    </ligand>
</feature>
<accession>A0A0C3RDN6</accession>
<dbReference type="GO" id="GO:0036222">
    <property type="term" value="F:XTP diphosphatase activity"/>
    <property type="evidence" value="ECO:0007669"/>
    <property type="project" value="UniProtKB-UniRule"/>
</dbReference>
<evidence type="ECO:0000313" key="15">
    <source>
        <dbReference type="Proteomes" id="UP000031980"/>
    </source>
</evidence>
<dbReference type="GO" id="GO:0000166">
    <property type="term" value="F:nucleotide binding"/>
    <property type="evidence" value="ECO:0007669"/>
    <property type="project" value="UniProtKB-KW"/>
</dbReference>
<dbReference type="FunFam" id="3.90.950.10:FF:000001">
    <property type="entry name" value="dITP/XTP pyrophosphatase"/>
    <property type="match status" value="1"/>
</dbReference>
<dbReference type="GO" id="GO:0009117">
    <property type="term" value="P:nucleotide metabolic process"/>
    <property type="evidence" value="ECO:0007669"/>
    <property type="project" value="UniProtKB-KW"/>
</dbReference>
<sequence length="198" mass="22358">MKLVFATNNVHKLEEIKQMLGDPYTLVSLKEIQCFDDIPEEQDTLEGNALQKARYIHERYGIDCFADDTGLEIEALDMAPGVYSARYAGTDHNSEANMKKVLSQMNGVTNRKARFRTVIALIINRKEYLFEGIVNGHILPSPKGDSGFGYDPIFQPEGFAQSFAEMNLADKNKISHRGRAVEKLCIFLKNREDKHGSN</sequence>
<evidence type="ECO:0000313" key="12">
    <source>
        <dbReference type="EMBL" id="KIO44391.1"/>
    </source>
</evidence>